<name>A0A401Q2B6_SCYTO</name>
<comment type="caution">
    <text evidence="1">The sequence shown here is derived from an EMBL/GenBank/DDBJ whole genome shotgun (WGS) entry which is preliminary data.</text>
</comment>
<dbReference type="AlphaFoldDB" id="A0A401Q2B6"/>
<gene>
    <name evidence="1" type="ORF">scyTo_0019555</name>
</gene>
<evidence type="ECO:0000313" key="2">
    <source>
        <dbReference type="Proteomes" id="UP000288216"/>
    </source>
</evidence>
<organism evidence="1 2">
    <name type="scientific">Scyliorhinus torazame</name>
    <name type="common">Cloudy catshark</name>
    <name type="synonym">Catulus torazame</name>
    <dbReference type="NCBI Taxonomy" id="75743"/>
    <lineage>
        <taxon>Eukaryota</taxon>
        <taxon>Metazoa</taxon>
        <taxon>Chordata</taxon>
        <taxon>Craniata</taxon>
        <taxon>Vertebrata</taxon>
        <taxon>Chondrichthyes</taxon>
        <taxon>Elasmobranchii</taxon>
        <taxon>Galeomorphii</taxon>
        <taxon>Galeoidea</taxon>
        <taxon>Carcharhiniformes</taxon>
        <taxon>Scyliorhinidae</taxon>
        <taxon>Scyliorhinus</taxon>
    </lineage>
</organism>
<accession>A0A401Q2B6</accession>
<keyword evidence="2" id="KW-1185">Reference proteome</keyword>
<dbReference type="Proteomes" id="UP000288216">
    <property type="component" value="Unassembled WGS sequence"/>
</dbReference>
<proteinExistence type="predicted"/>
<evidence type="ECO:0000313" key="1">
    <source>
        <dbReference type="EMBL" id="GCB79508.1"/>
    </source>
</evidence>
<protein>
    <submittedName>
        <fullName evidence="1">Uncharacterized protein</fullName>
    </submittedName>
</protein>
<sequence>MSTFRSLGNVFFVSNLCSEKISREILKSIKCSPFKNNSIWFRVGNIRRSINRETRASYVISPISTRKLRIRCLPFDSMVDDV</sequence>
<dbReference type="EMBL" id="BFAA01014672">
    <property type="protein sequence ID" value="GCB79508.1"/>
    <property type="molecule type" value="Genomic_DNA"/>
</dbReference>
<reference evidence="1 2" key="1">
    <citation type="journal article" date="2018" name="Nat. Ecol. Evol.">
        <title>Shark genomes provide insights into elasmobranch evolution and the origin of vertebrates.</title>
        <authorList>
            <person name="Hara Y"/>
            <person name="Yamaguchi K"/>
            <person name="Onimaru K"/>
            <person name="Kadota M"/>
            <person name="Koyanagi M"/>
            <person name="Keeley SD"/>
            <person name="Tatsumi K"/>
            <person name="Tanaka K"/>
            <person name="Motone F"/>
            <person name="Kageyama Y"/>
            <person name="Nozu R"/>
            <person name="Adachi N"/>
            <person name="Nishimura O"/>
            <person name="Nakagawa R"/>
            <person name="Tanegashima C"/>
            <person name="Kiyatake I"/>
            <person name="Matsumoto R"/>
            <person name="Murakumo K"/>
            <person name="Nishida K"/>
            <person name="Terakita A"/>
            <person name="Kuratani S"/>
            <person name="Sato K"/>
            <person name="Hyodo S Kuraku.S."/>
        </authorList>
    </citation>
    <scope>NUCLEOTIDE SEQUENCE [LARGE SCALE GENOMIC DNA]</scope>
</reference>